<dbReference type="Gene3D" id="2.100.10.50">
    <property type="match status" value="2"/>
</dbReference>
<dbReference type="AlphaFoldDB" id="A0ABD2GB97"/>
<dbReference type="GO" id="GO:0005737">
    <property type="term" value="C:cytoplasm"/>
    <property type="evidence" value="ECO:0007669"/>
    <property type="project" value="UniProtKB-ARBA"/>
</dbReference>
<gene>
    <name evidence="2" type="ORF">OYC64_001581</name>
</gene>
<proteinExistence type="predicted"/>
<accession>A0ABD2GB97</accession>
<feature type="domain" description="MABP" evidence="1">
    <location>
        <begin position="49"/>
        <end position="195"/>
    </location>
</feature>
<keyword evidence="3" id="KW-1185">Reference proteome</keyword>
<dbReference type="InterPro" id="IPR023341">
    <property type="entry name" value="MABP"/>
</dbReference>
<sequence>MASYISQIDASLNATDEKKLQSEGFEKIDVDVNKGTAGSPVYIWFKRGSTPITRVQFSFADEMAAELKKFGFTKVDKNLNTGAGGDVIYLWYFKGSGEFDTPIVEIDVTLDPESEAQKSESGWEKLGCDLNRRAKGNWIYAWVQREKQTYICNLNITENFESDQELFKEGYIRIDEDCTKGTGDSYVFIWYRQTIIPQRAIKDLQISNDDKKNLDLQRKNYQSVKVNKKAGGNPLCLWYKNDGLKVYLSVFSILLNTAAVEAYKKAGIIVVDDFNLNEGTKGCVIYPCLYYALAEGKKR</sequence>
<name>A0ABD2GB97_PAGBO</name>
<protein>
    <recommendedName>
        <fullName evidence="1">MABP domain-containing protein</fullName>
    </recommendedName>
</protein>
<dbReference type="PROSITE" id="PS51498">
    <property type="entry name" value="MABP"/>
    <property type="match status" value="1"/>
</dbReference>
<reference evidence="2 3" key="2">
    <citation type="journal article" date="2024" name="G3 (Bethesda)">
        <title>The genome of the cryopelagic Antarctic bald notothen, Trematomus borchgrevinki.</title>
        <authorList>
            <person name="Rayamajhi N."/>
            <person name="Rivera-Colon A.G."/>
            <person name="Minhas B.F."/>
            <person name="Cheng C.C."/>
            <person name="Catchen J.M."/>
        </authorList>
    </citation>
    <scope>NUCLEOTIDE SEQUENCE [LARGE SCALE GENOMIC DNA]</scope>
    <source>
        <strain evidence="2">AGRC-2024</strain>
    </source>
</reference>
<dbReference type="Proteomes" id="UP001619887">
    <property type="component" value="Unassembled WGS sequence"/>
</dbReference>
<evidence type="ECO:0000259" key="1">
    <source>
        <dbReference type="PROSITE" id="PS51498"/>
    </source>
</evidence>
<comment type="caution">
    <text evidence="2">The sequence shown here is derived from an EMBL/GenBank/DDBJ whole genome shotgun (WGS) entry which is preliminary data.</text>
</comment>
<evidence type="ECO:0000313" key="3">
    <source>
        <dbReference type="Proteomes" id="UP001619887"/>
    </source>
</evidence>
<reference evidence="2 3" key="1">
    <citation type="journal article" date="2022" name="G3 (Bethesda)">
        <title>Evaluating Illumina-, Nanopore-, and PacBio-based genome assembly strategies with the bald notothen, Trematomus borchgrevinki.</title>
        <authorList>
            <person name="Rayamajhi N."/>
            <person name="Cheng C.C."/>
            <person name="Catchen J.M."/>
        </authorList>
    </citation>
    <scope>NUCLEOTIDE SEQUENCE [LARGE SCALE GENOMIC DNA]</scope>
    <source>
        <strain evidence="2">AGRC-2024</strain>
    </source>
</reference>
<organism evidence="2 3">
    <name type="scientific">Pagothenia borchgrevinki</name>
    <name type="common">Bald rockcod</name>
    <name type="synonym">Trematomus borchgrevinki</name>
    <dbReference type="NCBI Taxonomy" id="8213"/>
    <lineage>
        <taxon>Eukaryota</taxon>
        <taxon>Metazoa</taxon>
        <taxon>Chordata</taxon>
        <taxon>Craniata</taxon>
        <taxon>Vertebrata</taxon>
        <taxon>Euteleostomi</taxon>
        <taxon>Actinopterygii</taxon>
        <taxon>Neopterygii</taxon>
        <taxon>Teleostei</taxon>
        <taxon>Neoteleostei</taxon>
        <taxon>Acanthomorphata</taxon>
        <taxon>Eupercaria</taxon>
        <taxon>Perciformes</taxon>
        <taxon>Notothenioidei</taxon>
        <taxon>Nototheniidae</taxon>
        <taxon>Pagothenia</taxon>
    </lineage>
</organism>
<evidence type="ECO:0000313" key="2">
    <source>
        <dbReference type="EMBL" id="KAL3051349.1"/>
    </source>
</evidence>
<dbReference type="EMBL" id="JBIYXZ010002080">
    <property type="protein sequence ID" value="KAL3051349.1"/>
    <property type="molecule type" value="Genomic_DNA"/>
</dbReference>